<feature type="domain" description="NodB homology" evidence="3">
    <location>
        <begin position="26"/>
        <end position="207"/>
    </location>
</feature>
<dbReference type="PANTHER" id="PTHR10587:SF133">
    <property type="entry name" value="CHITIN DEACETYLASE 1-RELATED"/>
    <property type="match status" value="1"/>
</dbReference>
<gene>
    <name evidence="4" type="ORF">FHS90_002620</name>
</gene>
<dbReference type="InterPro" id="IPR002509">
    <property type="entry name" value="NODB_dom"/>
</dbReference>
<evidence type="ECO:0000256" key="1">
    <source>
        <dbReference type="ARBA" id="ARBA00022723"/>
    </source>
</evidence>
<organism evidence="4 5">
    <name type="scientific">Rufibacter quisquiliarum</name>
    <dbReference type="NCBI Taxonomy" id="1549639"/>
    <lineage>
        <taxon>Bacteria</taxon>
        <taxon>Pseudomonadati</taxon>
        <taxon>Bacteroidota</taxon>
        <taxon>Cytophagia</taxon>
        <taxon>Cytophagales</taxon>
        <taxon>Hymenobacteraceae</taxon>
        <taxon>Rufibacter</taxon>
    </lineage>
</organism>
<dbReference type="InterPro" id="IPR011330">
    <property type="entry name" value="Glyco_hydro/deAcase_b/a-brl"/>
</dbReference>
<keyword evidence="1" id="KW-0479">Metal-binding</keyword>
<name>A0A839GVX2_9BACT</name>
<keyword evidence="2" id="KW-0378">Hydrolase</keyword>
<dbReference type="GO" id="GO:0016020">
    <property type="term" value="C:membrane"/>
    <property type="evidence" value="ECO:0007669"/>
    <property type="project" value="TreeGrafter"/>
</dbReference>
<dbReference type="Pfam" id="PF01522">
    <property type="entry name" value="Polysacc_deac_1"/>
    <property type="match status" value="1"/>
</dbReference>
<accession>A0A839GVX2</accession>
<dbReference type="EMBL" id="JACJIQ010000009">
    <property type="protein sequence ID" value="MBA9077901.1"/>
    <property type="molecule type" value="Genomic_DNA"/>
</dbReference>
<evidence type="ECO:0000259" key="3">
    <source>
        <dbReference type="PROSITE" id="PS51677"/>
    </source>
</evidence>
<dbReference type="Gene3D" id="3.20.20.370">
    <property type="entry name" value="Glycoside hydrolase/deacetylase"/>
    <property type="match status" value="1"/>
</dbReference>
<dbReference type="InterPro" id="IPR050248">
    <property type="entry name" value="Polysacc_deacetylase_ArnD"/>
</dbReference>
<proteinExistence type="predicted"/>
<sequence>MRFHQTPALLRWLFPRIWWKKSVQEKVIFLTFDDGPIPEVTDFVLGQLDQYQAKATFFWVGDNVERYPEIAKRVLAAGHRVGNHTYHHVQAWKNRGETYGQEVQQCQQALERAGAPAAEKLFRPPHGQLTFAHLRKLQPEYQVVMWSSLTYDFDASLPAEECLSRSIASIKPGSIVVMHDSLKAEKNLRYVLPRLLQHFSSLGYSFKTL</sequence>
<dbReference type="AlphaFoldDB" id="A0A839GVX2"/>
<dbReference type="CDD" id="cd10959">
    <property type="entry name" value="CE4_NodB_like_3"/>
    <property type="match status" value="1"/>
</dbReference>
<protein>
    <submittedName>
        <fullName evidence="4">Peptidoglycan/xylan/chitin deacetylase (PgdA/CDA1 family)</fullName>
    </submittedName>
</protein>
<evidence type="ECO:0000313" key="4">
    <source>
        <dbReference type="EMBL" id="MBA9077901.1"/>
    </source>
</evidence>
<dbReference type="GO" id="GO:0005975">
    <property type="term" value="P:carbohydrate metabolic process"/>
    <property type="evidence" value="ECO:0007669"/>
    <property type="project" value="InterPro"/>
</dbReference>
<reference evidence="4 5" key="1">
    <citation type="submission" date="2020-08" db="EMBL/GenBank/DDBJ databases">
        <title>Genomic Encyclopedia of Type Strains, Phase IV (KMG-IV): sequencing the most valuable type-strain genomes for metagenomic binning, comparative biology and taxonomic classification.</title>
        <authorList>
            <person name="Goeker M."/>
        </authorList>
    </citation>
    <scope>NUCLEOTIDE SEQUENCE [LARGE SCALE GENOMIC DNA]</scope>
    <source>
        <strain evidence="4 5">DSM 29854</strain>
    </source>
</reference>
<dbReference type="GO" id="GO:0046872">
    <property type="term" value="F:metal ion binding"/>
    <property type="evidence" value="ECO:0007669"/>
    <property type="project" value="UniProtKB-KW"/>
</dbReference>
<evidence type="ECO:0000256" key="2">
    <source>
        <dbReference type="ARBA" id="ARBA00022801"/>
    </source>
</evidence>
<evidence type="ECO:0000313" key="5">
    <source>
        <dbReference type="Proteomes" id="UP000563094"/>
    </source>
</evidence>
<keyword evidence="5" id="KW-1185">Reference proteome</keyword>
<comment type="caution">
    <text evidence="4">The sequence shown here is derived from an EMBL/GenBank/DDBJ whole genome shotgun (WGS) entry which is preliminary data.</text>
</comment>
<dbReference type="SUPFAM" id="SSF88713">
    <property type="entry name" value="Glycoside hydrolase/deacetylase"/>
    <property type="match status" value="1"/>
</dbReference>
<dbReference type="PROSITE" id="PS51677">
    <property type="entry name" value="NODB"/>
    <property type="match status" value="1"/>
</dbReference>
<dbReference type="PANTHER" id="PTHR10587">
    <property type="entry name" value="GLYCOSYL TRANSFERASE-RELATED"/>
    <property type="match status" value="1"/>
</dbReference>
<dbReference type="RefSeq" id="WP_182513286.1">
    <property type="nucleotide sequence ID" value="NZ_JACJIQ010000009.1"/>
</dbReference>
<dbReference type="GO" id="GO:0016810">
    <property type="term" value="F:hydrolase activity, acting on carbon-nitrogen (but not peptide) bonds"/>
    <property type="evidence" value="ECO:0007669"/>
    <property type="project" value="InterPro"/>
</dbReference>
<dbReference type="Proteomes" id="UP000563094">
    <property type="component" value="Unassembled WGS sequence"/>
</dbReference>